<evidence type="ECO:0000313" key="5">
    <source>
        <dbReference type="Proteomes" id="UP000726170"/>
    </source>
</evidence>
<comment type="caution">
    <text evidence="4">The sequence shown here is derived from an EMBL/GenBank/DDBJ whole genome shotgun (WGS) entry which is preliminary data.</text>
</comment>
<dbReference type="RefSeq" id="WP_216440754.1">
    <property type="nucleotide sequence ID" value="NZ_JAHLQF010000004.1"/>
</dbReference>
<dbReference type="PANTHER" id="PTHR43479:SF11">
    <property type="entry name" value="ACREF_ENVCD OPERON REPRESSOR-RELATED"/>
    <property type="match status" value="1"/>
</dbReference>
<proteinExistence type="predicted"/>
<gene>
    <name evidence="4" type="ORF">KQI86_17785</name>
</gene>
<dbReference type="Pfam" id="PF00440">
    <property type="entry name" value="TetR_N"/>
    <property type="match status" value="1"/>
</dbReference>
<sequence length="188" mass="21838">MPKIIKDIESKIFSTSMDLFLKKGYKAVDMKMIAKECGIAVGTLYNYYPNKKELYISILKESWNDTFIKLDSVLESSLLPKEKANEVINILYSDIENRQGIGKELRNDNIKDLSNDKRVTEFKETLIKKIELSISKLEKKEEFKEDKNIDMKISEIILMSIIVIIKSHKNEKVKNIKILNKTLEAFLV</sequence>
<protein>
    <submittedName>
        <fullName evidence="4">TetR/AcrR family transcriptional regulator</fullName>
    </submittedName>
</protein>
<keyword evidence="1 2" id="KW-0238">DNA-binding</keyword>
<organism evidence="4 5">
    <name type="scientific">Clostridium mobile</name>
    <dbReference type="NCBI Taxonomy" id="2841512"/>
    <lineage>
        <taxon>Bacteria</taxon>
        <taxon>Bacillati</taxon>
        <taxon>Bacillota</taxon>
        <taxon>Clostridia</taxon>
        <taxon>Eubacteriales</taxon>
        <taxon>Clostridiaceae</taxon>
        <taxon>Clostridium</taxon>
    </lineage>
</organism>
<dbReference type="PROSITE" id="PS50977">
    <property type="entry name" value="HTH_TETR_2"/>
    <property type="match status" value="1"/>
</dbReference>
<evidence type="ECO:0000259" key="3">
    <source>
        <dbReference type="PROSITE" id="PS50977"/>
    </source>
</evidence>
<feature type="domain" description="HTH tetR-type" evidence="3">
    <location>
        <begin position="6"/>
        <end position="66"/>
    </location>
</feature>
<name>A0ABS6EN27_9CLOT</name>
<feature type="DNA-binding region" description="H-T-H motif" evidence="2">
    <location>
        <begin position="29"/>
        <end position="48"/>
    </location>
</feature>
<dbReference type="Proteomes" id="UP000726170">
    <property type="component" value="Unassembled WGS sequence"/>
</dbReference>
<dbReference type="PANTHER" id="PTHR43479">
    <property type="entry name" value="ACREF/ENVCD OPERON REPRESSOR-RELATED"/>
    <property type="match status" value="1"/>
</dbReference>
<evidence type="ECO:0000256" key="2">
    <source>
        <dbReference type="PROSITE-ProRule" id="PRU00335"/>
    </source>
</evidence>
<dbReference type="InterPro" id="IPR050624">
    <property type="entry name" value="HTH-type_Tx_Regulator"/>
</dbReference>
<accession>A0ABS6EN27</accession>
<evidence type="ECO:0000256" key="1">
    <source>
        <dbReference type="ARBA" id="ARBA00023125"/>
    </source>
</evidence>
<dbReference type="InterPro" id="IPR001647">
    <property type="entry name" value="HTH_TetR"/>
</dbReference>
<keyword evidence="5" id="KW-1185">Reference proteome</keyword>
<dbReference type="EMBL" id="JAHLQF010000004">
    <property type="protein sequence ID" value="MBU5486172.1"/>
    <property type="molecule type" value="Genomic_DNA"/>
</dbReference>
<reference evidence="4 5" key="1">
    <citation type="submission" date="2021-06" db="EMBL/GenBank/DDBJ databases">
        <authorList>
            <person name="Sun Q."/>
            <person name="Li D."/>
        </authorList>
    </citation>
    <scope>NUCLEOTIDE SEQUENCE [LARGE SCALE GENOMIC DNA]</scope>
    <source>
        <strain evidence="4 5">MSJ-11</strain>
    </source>
</reference>
<evidence type="ECO:0000313" key="4">
    <source>
        <dbReference type="EMBL" id="MBU5486172.1"/>
    </source>
</evidence>